<reference evidence="2" key="1">
    <citation type="submission" date="2023-05" db="EMBL/GenBank/DDBJ databases">
        <authorList>
            <person name="Stuckert A."/>
        </authorList>
    </citation>
    <scope>NUCLEOTIDE SEQUENCE</scope>
</reference>
<dbReference type="Proteomes" id="UP001162483">
    <property type="component" value="Unassembled WGS sequence"/>
</dbReference>
<accession>A0ABN9DWA0</accession>
<feature type="region of interest" description="Disordered" evidence="1">
    <location>
        <begin position="1"/>
        <end position="71"/>
    </location>
</feature>
<proteinExistence type="predicted"/>
<sequence>MGWMADQVRSQTGRVGNGEDGMVQGSGQRIVRSHARSATVRQSKGQNRRKQQGQVQSGSKLTRYRFTGCRE</sequence>
<gene>
    <name evidence="2" type="ORF">SPARVUS_LOCUS8209634</name>
</gene>
<evidence type="ECO:0000313" key="2">
    <source>
        <dbReference type="EMBL" id="CAI9575537.1"/>
    </source>
</evidence>
<keyword evidence="3" id="KW-1185">Reference proteome</keyword>
<name>A0ABN9DWA0_9NEOB</name>
<protein>
    <submittedName>
        <fullName evidence="2">Uncharacterized protein</fullName>
    </submittedName>
</protein>
<comment type="caution">
    <text evidence="2">The sequence shown here is derived from an EMBL/GenBank/DDBJ whole genome shotgun (WGS) entry which is preliminary data.</text>
</comment>
<organism evidence="2 3">
    <name type="scientific">Staurois parvus</name>
    <dbReference type="NCBI Taxonomy" id="386267"/>
    <lineage>
        <taxon>Eukaryota</taxon>
        <taxon>Metazoa</taxon>
        <taxon>Chordata</taxon>
        <taxon>Craniata</taxon>
        <taxon>Vertebrata</taxon>
        <taxon>Euteleostomi</taxon>
        <taxon>Amphibia</taxon>
        <taxon>Batrachia</taxon>
        <taxon>Anura</taxon>
        <taxon>Neobatrachia</taxon>
        <taxon>Ranoidea</taxon>
        <taxon>Ranidae</taxon>
        <taxon>Staurois</taxon>
    </lineage>
</organism>
<feature type="non-terminal residue" evidence="2">
    <location>
        <position position="71"/>
    </location>
</feature>
<dbReference type="EMBL" id="CATNWA010014755">
    <property type="protein sequence ID" value="CAI9575537.1"/>
    <property type="molecule type" value="Genomic_DNA"/>
</dbReference>
<evidence type="ECO:0000313" key="3">
    <source>
        <dbReference type="Proteomes" id="UP001162483"/>
    </source>
</evidence>
<evidence type="ECO:0000256" key="1">
    <source>
        <dbReference type="SAM" id="MobiDB-lite"/>
    </source>
</evidence>